<dbReference type="Pfam" id="PF00122">
    <property type="entry name" value="E1-E2_ATPase"/>
    <property type="match status" value="1"/>
</dbReference>
<feature type="domain" description="P-type ATPase A" evidence="14">
    <location>
        <begin position="349"/>
        <end position="407"/>
    </location>
</feature>
<dbReference type="InterPro" id="IPR023298">
    <property type="entry name" value="ATPase_P-typ_TM_dom_sf"/>
</dbReference>
<dbReference type="SUPFAM" id="SSF81653">
    <property type="entry name" value="Calcium ATPase, transduction domain A"/>
    <property type="match status" value="1"/>
</dbReference>
<feature type="transmembrane region" description="Helical" evidence="13">
    <location>
        <begin position="1210"/>
        <end position="1232"/>
    </location>
</feature>
<dbReference type="InterPro" id="IPR008250">
    <property type="entry name" value="ATPase_P-typ_transduc_dom_A_sf"/>
</dbReference>
<dbReference type="InterPro" id="IPR044492">
    <property type="entry name" value="P_typ_ATPase_HD_dom"/>
</dbReference>
<dbReference type="InterPro" id="IPR023299">
    <property type="entry name" value="ATPase_P-typ_cyto_dom_N"/>
</dbReference>
<dbReference type="PROSITE" id="PS01229">
    <property type="entry name" value="COF_2"/>
    <property type="match status" value="1"/>
</dbReference>
<dbReference type="InterPro" id="IPR006544">
    <property type="entry name" value="P-type_TPase_V"/>
</dbReference>
<keyword evidence="9 13" id="KW-1133">Transmembrane helix</keyword>
<dbReference type="EMBL" id="HBEG01032736">
    <property type="protein sequence ID" value="CAD8370682.1"/>
    <property type="molecule type" value="Transcribed_RNA"/>
</dbReference>
<keyword evidence="5" id="KW-0547">Nucleotide-binding</keyword>
<proteinExistence type="inferred from homology"/>
<evidence type="ECO:0000256" key="8">
    <source>
        <dbReference type="ARBA" id="ARBA00022967"/>
    </source>
</evidence>
<keyword evidence="6" id="KW-0067">ATP-binding</keyword>
<evidence type="ECO:0000256" key="13">
    <source>
        <dbReference type="SAM" id="Phobius"/>
    </source>
</evidence>
<dbReference type="InterPro" id="IPR001757">
    <property type="entry name" value="P_typ_ATPase"/>
</dbReference>
<dbReference type="GO" id="GO:0019829">
    <property type="term" value="F:ATPase-coupled monoatomic cation transmembrane transporter activity"/>
    <property type="evidence" value="ECO:0007669"/>
    <property type="project" value="TreeGrafter"/>
</dbReference>
<evidence type="ECO:0000256" key="3">
    <source>
        <dbReference type="ARBA" id="ARBA00022692"/>
    </source>
</evidence>
<dbReference type="Pfam" id="PF00690">
    <property type="entry name" value="Cation_ATPase_N"/>
    <property type="match status" value="1"/>
</dbReference>
<dbReference type="InterPro" id="IPR036412">
    <property type="entry name" value="HAD-like_sf"/>
</dbReference>
<dbReference type="PRINTS" id="PR00119">
    <property type="entry name" value="CATATPASE"/>
</dbReference>
<dbReference type="Gene3D" id="3.40.1110.10">
    <property type="entry name" value="Calcium-transporting ATPase, cytoplasmic domain N"/>
    <property type="match status" value="1"/>
</dbReference>
<accession>A0A7S0AQA0</accession>
<dbReference type="InterPro" id="IPR059000">
    <property type="entry name" value="ATPase_P-type_domA"/>
</dbReference>
<gene>
    <name evidence="16" type="ORF">PBAH0796_LOCUS19972</name>
</gene>
<dbReference type="NCBIfam" id="TIGR01657">
    <property type="entry name" value="P-ATPase-V"/>
    <property type="match status" value="1"/>
</dbReference>
<dbReference type="GO" id="GO:0046872">
    <property type="term" value="F:metal ion binding"/>
    <property type="evidence" value="ECO:0007669"/>
    <property type="project" value="UniProtKB-KW"/>
</dbReference>
<sequence length="1460" mass="159325">MAGGRGPALELGHPPSLARTTVHLPAAGRKLAILAGFVALHAVALKACVDTSGDAYEAAVERVRKINREHHFNGTRPEDRLPTEPLPSSWAPNAWASAALFASLSLHALFHLLCHWVVRFRVAALYRPAHSVREGCFVQVTPHPHRGRPALVPMFNSESSVRLGFIFQRQRYEYWEPSGERDEAGEVQLVNCPVDNALASYLEATGLRDEEQIDELKEHFGENLLEVETPSFLECYKEQLLTPLVIFQVFVALLWMADDFLQYTLMQIVFILVFESTSVLQRLRTFKMLNSMGTKPYGIQAYRAKQWVEVSTAELLPGDLVELTATRSLSAPKDSSSAASATEEKFAPDIVPCDCVIIRGEAVASEASLTGESAPQMKDALAPEDRRLDLQGSDRVHSLFSGTQLLRASEGRYCHRREGRAATERSDGAVQDELLGAPEVPPTPEGGCLCFVVRTGFASSQGELLQMIEFSQEKVSGDTKEVIVALFVLLAFALVAAGYVLKTGLEKGEKSPHELLLKCVIILTAVVPRQLPLQMAVAVNTALMALLRAGVYCTEPFRVPLAGKLTHCLFDKTGTLTTDTLLPVGVVNSTMEHRFSETYPEQVPVPDASTAASLVLATCHSLVAVDGKLSGDPIEVAALEGVGWKYDAEAEVAMPMVSDTSLSTQSGTVGDGAASTSVNSREEPVIHSASITQRFHFASHLQRMAVIAEVGMATVNKAGLSGPGRYALVKGSPEALRPLLAAGAAPKWFEQAHTDLAEKGLRVLALAFRYLPQDREGKLSREEVECSLSFAGFIAFECLARADSALVIGALRESDHQVAMLTGDSPLTALHIARICSIVDGNMPGLLLRTALKPSEESVAEASVPTTEWVVATGKQRGERRPLSTEVAELAKSFVLMTTGEALEAAVQVRPELWADLTKLRVFARMTPQGKATVIRELQKRGRGVLMCGDGGNDVGALKQADVGLALLAGHGNINTTEITLGNESETGEKQAAEAALNEYQAALAKRTKQAGQARQKFLWEKQKELNAMHKQWLEEEVDARARRGETGVIAQAGAVKAVLGKYTAELKREMKEYDQTHGNVYDTDAGKADAEKKLESAVESTGQSQGLPMVRPGDASVAAPFTSKAPSIKNCVDLIRQGRCTLLSALQQQQIMMLNCIINAYVLSALSLEGSRSSERQMMASHWLLTTASLSFAYASPCDRMHPVRPLRSLFHPAVFLSMLGQAAIHLFCMVTAVRMARSAMEDASAERQAGWSGPSLKDVSEFWKRERLKRRGLIEKEESEQDWAAMVLEMWTQPFLPNLMNTVVFLVETAQTVAILFVNYKGQPWMKGVLENRALFLSVFIVAGSVAAAAWELSPELNALIHLSPFPDDRFRWGVMALVGTTLAGTFMWDRLCVALFAPEIFRATLQSARQTTFRGDILPIFKTAGKVLAVFAVLGTGNLLIAGLAFFWYKRTFREDQ</sequence>
<feature type="compositionally biased region" description="Polar residues" evidence="12">
    <location>
        <begin position="661"/>
        <end position="679"/>
    </location>
</feature>
<dbReference type="GO" id="GO:0005524">
    <property type="term" value="F:ATP binding"/>
    <property type="evidence" value="ECO:0007669"/>
    <property type="project" value="UniProtKB-KW"/>
</dbReference>
<keyword evidence="4" id="KW-0479">Metal-binding</keyword>
<dbReference type="SUPFAM" id="SSF81660">
    <property type="entry name" value="Metal cation-transporting ATPase, ATP-binding domain N"/>
    <property type="match status" value="1"/>
</dbReference>
<dbReference type="GO" id="GO:0016020">
    <property type="term" value="C:membrane"/>
    <property type="evidence" value="ECO:0007669"/>
    <property type="project" value="UniProtKB-SubCell"/>
</dbReference>
<feature type="transmembrane region" description="Helical" evidence="13">
    <location>
        <begin position="1373"/>
        <end position="1391"/>
    </location>
</feature>
<keyword evidence="8" id="KW-1278">Translocase</keyword>
<evidence type="ECO:0008006" key="17">
    <source>
        <dbReference type="Google" id="ProtNLM"/>
    </source>
</evidence>
<name>A0A7S0AQA0_9DINO</name>
<evidence type="ECO:0000259" key="14">
    <source>
        <dbReference type="Pfam" id="PF00122"/>
    </source>
</evidence>
<dbReference type="PANTHER" id="PTHR45630">
    <property type="entry name" value="CATION-TRANSPORTING ATPASE-RELATED"/>
    <property type="match status" value="1"/>
</dbReference>
<dbReference type="Gene3D" id="2.70.150.10">
    <property type="entry name" value="Calcium-transporting ATPase, cytoplasmic transduction domain A"/>
    <property type="match status" value="1"/>
</dbReference>
<protein>
    <recommendedName>
        <fullName evidence="17">Cation-transporting ATPase</fullName>
    </recommendedName>
</protein>
<feature type="transmembrane region" description="Helical" evidence="13">
    <location>
        <begin position="240"/>
        <end position="257"/>
    </location>
</feature>
<evidence type="ECO:0000256" key="11">
    <source>
        <dbReference type="SAM" id="Coils"/>
    </source>
</evidence>
<feature type="coiled-coil region" evidence="11">
    <location>
        <begin position="983"/>
        <end position="1010"/>
    </location>
</feature>
<keyword evidence="10 13" id="KW-0472">Membrane</keyword>
<comment type="similarity">
    <text evidence="2">Belongs to the cation transport ATPase (P-type) (TC 3.A.3) family. Type V subfamily.</text>
</comment>
<evidence type="ECO:0000256" key="10">
    <source>
        <dbReference type="ARBA" id="ARBA00023136"/>
    </source>
</evidence>
<dbReference type="SFLD" id="SFLDG00002">
    <property type="entry name" value="C1.7:_P-type_atpase_like"/>
    <property type="match status" value="1"/>
</dbReference>
<feature type="transmembrane region" description="Helical" evidence="13">
    <location>
        <begin position="1430"/>
        <end position="1452"/>
    </location>
</feature>
<dbReference type="SFLD" id="SFLDS00003">
    <property type="entry name" value="Haloacid_Dehalogenase"/>
    <property type="match status" value="1"/>
</dbReference>
<evidence type="ECO:0000256" key="7">
    <source>
        <dbReference type="ARBA" id="ARBA00022842"/>
    </source>
</evidence>
<feature type="transmembrane region" description="Helical" evidence="13">
    <location>
        <begin position="1336"/>
        <end position="1353"/>
    </location>
</feature>
<dbReference type="SUPFAM" id="SSF81665">
    <property type="entry name" value="Calcium ATPase, transmembrane domain M"/>
    <property type="match status" value="1"/>
</dbReference>
<evidence type="ECO:0000256" key="5">
    <source>
        <dbReference type="ARBA" id="ARBA00022741"/>
    </source>
</evidence>
<comment type="subcellular location">
    <subcellularLocation>
        <location evidence="1">Membrane</location>
        <topology evidence="1">Multi-pass membrane protein</topology>
    </subcellularLocation>
</comment>
<evidence type="ECO:0000256" key="1">
    <source>
        <dbReference type="ARBA" id="ARBA00004141"/>
    </source>
</evidence>
<evidence type="ECO:0000259" key="15">
    <source>
        <dbReference type="Pfam" id="PF00690"/>
    </source>
</evidence>
<evidence type="ECO:0000256" key="9">
    <source>
        <dbReference type="ARBA" id="ARBA00022989"/>
    </source>
</evidence>
<dbReference type="SUPFAM" id="SSF56784">
    <property type="entry name" value="HAD-like"/>
    <property type="match status" value="1"/>
</dbReference>
<evidence type="ECO:0000256" key="6">
    <source>
        <dbReference type="ARBA" id="ARBA00022840"/>
    </source>
</evidence>
<keyword evidence="11" id="KW-0175">Coiled coil</keyword>
<evidence type="ECO:0000256" key="2">
    <source>
        <dbReference type="ARBA" id="ARBA00006000"/>
    </source>
</evidence>
<dbReference type="GO" id="GO:0140358">
    <property type="term" value="F:P-type transmembrane transporter activity"/>
    <property type="evidence" value="ECO:0007669"/>
    <property type="project" value="InterPro"/>
</dbReference>
<evidence type="ECO:0000256" key="4">
    <source>
        <dbReference type="ARBA" id="ARBA00022723"/>
    </source>
</evidence>
<dbReference type="SFLD" id="SFLDF00027">
    <property type="entry name" value="p-type_atpase"/>
    <property type="match status" value="1"/>
</dbReference>
<feature type="region of interest" description="Disordered" evidence="12">
    <location>
        <begin position="661"/>
        <end position="681"/>
    </location>
</feature>
<dbReference type="Gene3D" id="3.40.50.1000">
    <property type="entry name" value="HAD superfamily/HAD-like"/>
    <property type="match status" value="1"/>
</dbReference>
<evidence type="ECO:0000313" key="16">
    <source>
        <dbReference type="EMBL" id="CAD8370682.1"/>
    </source>
</evidence>
<evidence type="ECO:0000256" key="12">
    <source>
        <dbReference type="SAM" id="MobiDB-lite"/>
    </source>
</evidence>
<keyword evidence="3 13" id="KW-0812">Transmembrane</keyword>
<reference evidence="16" key="1">
    <citation type="submission" date="2021-01" db="EMBL/GenBank/DDBJ databases">
        <authorList>
            <person name="Corre E."/>
            <person name="Pelletier E."/>
            <person name="Niang G."/>
            <person name="Scheremetjew M."/>
            <person name="Finn R."/>
            <person name="Kale V."/>
            <person name="Holt S."/>
            <person name="Cochrane G."/>
            <person name="Meng A."/>
            <person name="Brown T."/>
            <person name="Cohen L."/>
        </authorList>
    </citation>
    <scope>NUCLEOTIDE SEQUENCE</scope>
    <source>
        <strain evidence="16">Pbaha01</strain>
    </source>
</reference>
<dbReference type="InterPro" id="IPR004014">
    <property type="entry name" value="ATPase_P-typ_cation-transptr_N"/>
</dbReference>
<dbReference type="InterPro" id="IPR023214">
    <property type="entry name" value="HAD_sf"/>
</dbReference>
<feature type="transmembrane region" description="Helical" evidence="13">
    <location>
        <begin position="94"/>
        <end position="118"/>
    </location>
</feature>
<feature type="transmembrane region" description="Helical" evidence="13">
    <location>
        <begin position="482"/>
        <end position="501"/>
    </location>
</feature>
<dbReference type="NCBIfam" id="TIGR01494">
    <property type="entry name" value="ATPase_P-type"/>
    <property type="match status" value="1"/>
</dbReference>
<dbReference type="GO" id="GO:0016887">
    <property type="term" value="F:ATP hydrolysis activity"/>
    <property type="evidence" value="ECO:0007669"/>
    <property type="project" value="InterPro"/>
</dbReference>
<keyword evidence="7" id="KW-0460">Magnesium</keyword>
<feature type="transmembrane region" description="Helical" evidence="13">
    <location>
        <begin position="263"/>
        <end position="283"/>
    </location>
</feature>
<feature type="domain" description="Cation-transporting P-type ATPase N-terminal" evidence="15">
    <location>
        <begin position="200"/>
        <end position="255"/>
    </location>
</feature>
<dbReference type="PANTHER" id="PTHR45630:SF6">
    <property type="entry name" value="CATION-TRANSPORTING P-TYPE ATPASE N-TERMINAL DOMAIN-CONTAINING PROTEIN"/>
    <property type="match status" value="1"/>
</dbReference>
<organism evidence="16">
    <name type="scientific">Pyrodinium bahamense</name>
    <dbReference type="NCBI Taxonomy" id="73915"/>
    <lineage>
        <taxon>Eukaryota</taxon>
        <taxon>Sar</taxon>
        <taxon>Alveolata</taxon>
        <taxon>Dinophyceae</taxon>
        <taxon>Gonyaulacales</taxon>
        <taxon>Pyrocystaceae</taxon>
        <taxon>Pyrodinium</taxon>
    </lineage>
</organism>